<keyword evidence="2" id="KW-1133">Transmembrane helix</keyword>
<gene>
    <name evidence="3" type="ORF">SDC9_186098</name>
</gene>
<keyword evidence="2" id="KW-0812">Transmembrane</keyword>
<protein>
    <submittedName>
        <fullName evidence="3">Uncharacterized protein</fullName>
    </submittedName>
</protein>
<evidence type="ECO:0000313" key="3">
    <source>
        <dbReference type="EMBL" id="MPN38574.1"/>
    </source>
</evidence>
<evidence type="ECO:0000256" key="1">
    <source>
        <dbReference type="SAM" id="Coils"/>
    </source>
</evidence>
<sequence>MLSLDYKKDMSSYNANRAGVTMYDAAMSAVVMIPTEYAVSGKTDYYMSRTNSEYDFLADSAKWNLKDATDVQADISTNNDIITKMKNAKPTSAELKKANSLISSMEDTLKKLSEDIDKTDKAYIHNKTNDYLTFKQSSVSIKSRFGIKYSLIISAGILVLLCANEYLTQRRKEHCD</sequence>
<keyword evidence="2" id="KW-0472">Membrane</keyword>
<organism evidence="3">
    <name type="scientific">bioreactor metagenome</name>
    <dbReference type="NCBI Taxonomy" id="1076179"/>
    <lineage>
        <taxon>unclassified sequences</taxon>
        <taxon>metagenomes</taxon>
        <taxon>ecological metagenomes</taxon>
    </lineage>
</organism>
<feature type="transmembrane region" description="Helical" evidence="2">
    <location>
        <begin position="145"/>
        <end position="163"/>
    </location>
</feature>
<keyword evidence="1" id="KW-0175">Coiled coil</keyword>
<comment type="caution">
    <text evidence="3">The sequence shown here is derived from an EMBL/GenBank/DDBJ whole genome shotgun (WGS) entry which is preliminary data.</text>
</comment>
<feature type="coiled-coil region" evidence="1">
    <location>
        <begin position="95"/>
        <end position="122"/>
    </location>
</feature>
<name>A0A645HR09_9ZZZZ</name>
<reference evidence="3" key="1">
    <citation type="submission" date="2019-08" db="EMBL/GenBank/DDBJ databases">
        <authorList>
            <person name="Kucharzyk K."/>
            <person name="Murdoch R.W."/>
            <person name="Higgins S."/>
            <person name="Loffler F."/>
        </authorList>
    </citation>
    <scope>NUCLEOTIDE SEQUENCE</scope>
</reference>
<dbReference type="AlphaFoldDB" id="A0A645HR09"/>
<evidence type="ECO:0000256" key="2">
    <source>
        <dbReference type="SAM" id="Phobius"/>
    </source>
</evidence>
<dbReference type="EMBL" id="VSSQ01093887">
    <property type="protein sequence ID" value="MPN38574.1"/>
    <property type="molecule type" value="Genomic_DNA"/>
</dbReference>
<accession>A0A645HR09</accession>
<proteinExistence type="predicted"/>